<dbReference type="Gene3D" id="1.10.287.110">
    <property type="entry name" value="DnaJ domain"/>
    <property type="match status" value="1"/>
</dbReference>
<dbReference type="InterPro" id="IPR001623">
    <property type="entry name" value="DnaJ_domain"/>
</dbReference>
<dbReference type="Pfam" id="PF13432">
    <property type="entry name" value="TPR_16"/>
    <property type="match status" value="2"/>
</dbReference>
<protein>
    <recommendedName>
        <fullName evidence="6">J domain-containing protein</fullName>
    </recommendedName>
</protein>
<evidence type="ECO:0000259" key="6">
    <source>
        <dbReference type="PROSITE" id="PS50076"/>
    </source>
</evidence>
<dbReference type="InterPro" id="IPR051727">
    <property type="entry name" value="DnaJ_C3_Co-chaperones"/>
</dbReference>
<dbReference type="PROSITE" id="PS50076">
    <property type="entry name" value="DNAJ_2"/>
    <property type="match status" value="1"/>
</dbReference>
<accession>A0A4Y9YZ27</accession>
<keyword evidence="2" id="KW-0732">Signal</keyword>
<evidence type="ECO:0000313" key="8">
    <source>
        <dbReference type="Proteomes" id="UP000298390"/>
    </source>
</evidence>
<dbReference type="GO" id="GO:0051087">
    <property type="term" value="F:protein-folding chaperone binding"/>
    <property type="evidence" value="ECO:0007669"/>
    <property type="project" value="TreeGrafter"/>
</dbReference>
<dbReference type="GO" id="GO:0005783">
    <property type="term" value="C:endoplasmic reticulum"/>
    <property type="evidence" value="ECO:0007669"/>
    <property type="project" value="UniProtKB-SubCell"/>
</dbReference>
<proteinExistence type="predicted"/>
<feature type="region of interest" description="Disordered" evidence="5">
    <location>
        <begin position="536"/>
        <end position="595"/>
    </location>
</feature>
<reference evidence="7 8" key="1">
    <citation type="submission" date="2019-01" db="EMBL/GenBank/DDBJ databases">
        <title>Genome sequencing of the rare red list fungi Fomitopsis rosea.</title>
        <authorList>
            <person name="Buettner E."/>
            <person name="Kellner H."/>
        </authorList>
    </citation>
    <scope>NUCLEOTIDE SEQUENCE [LARGE SCALE GENOMIC DNA]</scope>
    <source>
        <strain evidence="7 8">DSM 105464</strain>
    </source>
</reference>
<dbReference type="EMBL" id="SEKV01000049">
    <property type="protein sequence ID" value="TFY67614.1"/>
    <property type="molecule type" value="Genomic_DNA"/>
</dbReference>
<evidence type="ECO:0000256" key="3">
    <source>
        <dbReference type="ARBA" id="ARBA00022824"/>
    </source>
</evidence>
<comment type="subcellular location">
    <subcellularLocation>
        <location evidence="1">Endoplasmic reticulum</location>
    </subcellularLocation>
</comment>
<dbReference type="PROSITE" id="PS50005">
    <property type="entry name" value="TPR"/>
    <property type="match status" value="1"/>
</dbReference>
<feature type="compositionally biased region" description="Low complexity" evidence="5">
    <location>
        <begin position="585"/>
        <end position="595"/>
    </location>
</feature>
<dbReference type="Pfam" id="PF00226">
    <property type="entry name" value="DnaJ"/>
    <property type="match status" value="1"/>
</dbReference>
<organism evidence="7 8">
    <name type="scientific">Rhodofomes roseus</name>
    <dbReference type="NCBI Taxonomy" id="34475"/>
    <lineage>
        <taxon>Eukaryota</taxon>
        <taxon>Fungi</taxon>
        <taxon>Dikarya</taxon>
        <taxon>Basidiomycota</taxon>
        <taxon>Agaricomycotina</taxon>
        <taxon>Agaricomycetes</taxon>
        <taxon>Polyporales</taxon>
        <taxon>Rhodofomes</taxon>
    </lineage>
</organism>
<dbReference type="SUPFAM" id="SSF46565">
    <property type="entry name" value="Chaperone J-domain"/>
    <property type="match status" value="1"/>
</dbReference>
<dbReference type="Gene3D" id="1.25.40.10">
    <property type="entry name" value="Tetratricopeptide repeat domain"/>
    <property type="match status" value="1"/>
</dbReference>
<feature type="domain" description="J" evidence="6">
    <location>
        <begin position="485"/>
        <end position="546"/>
    </location>
</feature>
<dbReference type="InterPro" id="IPR019734">
    <property type="entry name" value="TPR_rpt"/>
</dbReference>
<name>A0A4Y9YZ27_9APHY</name>
<evidence type="ECO:0000256" key="1">
    <source>
        <dbReference type="ARBA" id="ARBA00004240"/>
    </source>
</evidence>
<gene>
    <name evidence="7" type="ORF">EVJ58_g1524</name>
</gene>
<dbReference type="PANTHER" id="PTHR44140">
    <property type="entry name" value="LD25575P"/>
    <property type="match status" value="1"/>
</dbReference>
<dbReference type="AlphaFoldDB" id="A0A4Y9YZ27"/>
<dbReference type="InterPro" id="IPR036869">
    <property type="entry name" value="J_dom_sf"/>
</dbReference>
<evidence type="ECO:0000256" key="4">
    <source>
        <dbReference type="PROSITE-ProRule" id="PRU00339"/>
    </source>
</evidence>
<evidence type="ECO:0000313" key="7">
    <source>
        <dbReference type="EMBL" id="TFY67614.1"/>
    </source>
</evidence>
<dbReference type="CDD" id="cd06257">
    <property type="entry name" value="DnaJ"/>
    <property type="match status" value="1"/>
</dbReference>
<dbReference type="PANTHER" id="PTHR44140:SF2">
    <property type="entry name" value="LD25575P"/>
    <property type="match status" value="1"/>
</dbReference>
<dbReference type="InterPro" id="IPR011990">
    <property type="entry name" value="TPR-like_helical_dom_sf"/>
</dbReference>
<dbReference type="STRING" id="34475.A0A4Y9YZ27"/>
<feature type="repeat" description="TPR" evidence="4">
    <location>
        <begin position="129"/>
        <end position="162"/>
    </location>
</feature>
<dbReference type="GO" id="GO:0034975">
    <property type="term" value="P:protein folding in endoplasmic reticulum"/>
    <property type="evidence" value="ECO:0007669"/>
    <property type="project" value="TreeGrafter"/>
</dbReference>
<dbReference type="SUPFAM" id="SSF48452">
    <property type="entry name" value="TPR-like"/>
    <property type="match status" value="2"/>
</dbReference>
<dbReference type="Proteomes" id="UP000298390">
    <property type="component" value="Unassembled WGS sequence"/>
</dbReference>
<dbReference type="SMART" id="SM00028">
    <property type="entry name" value="TPR"/>
    <property type="match status" value="4"/>
</dbReference>
<comment type="caution">
    <text evidence="7">The sequence shown here is derived from an EMBL/GenBank/DDBJ whole genome shotgun (WGS) entry which is preliminary data.</text>
</comment>
<keyword evidence="4" id="KW-0802">TPR repeat</keyword>
<sequence>MRMAVYYEVDLNASNVAGYKDGLPDVSPAQGIIRTVLADLATGAGIFCTDLHWIIVTSNQQYVAAASAFVTMPVRHRSSRSDADSSAGALYPPGLQPLISRANALLSVGQFHDAAKAYSDAIDQSPADYLLFYKRATAYYSLSRHQAALSDFEKVLSLTSDSFDKAYLMKARIHAKEGQFTEARDALKKYMAKNKDSDSQSLLYSISEGEMSAKKAGQAMKAKLWNACVEAASTALLTASHSAELRQQRADCSLAAGDVEAAVGDLTRLTHLTTPSTSLLMKIFRLSYFLGPYSPSDTQSTALTTLKQCLHYDPDSSQCLPAHRLVKSLDKSLKNLEKHLSKEDWRAVVSLLGGEKGLIATFESALEEHTTRAALGLPTSIPLPSGKRTSPRRATLLRAMCRAHLKLNDPKRGERWCNALLEMEGMQDDGDALMLRADALMAKEEWEEAIRVLDRAFEASGRSSREIRDRLLKAQRLLKQSKQKDYYKVLNVPRDADTKTIKKAFRRAAKEAHPDKGGSEAKMAAVNEAYEVLNDPERRARFDNGEDPNDPMAQQGGQPFPGGGGGAQHFAQFFQQGFGGGSPGGFQFHFSRGGH</sequence>
<evidence type="ECO:0000256" key="2">
    <source>
        <dbReference type="ARBA" id="ARBA00022729"/>
    </source>
</evidence>
<dbReference type="Pfam" id="PF13181">
    <property type="entry name" value="TPR_8"/>
    <property type="match status" value="1"/>
</dbReference>
<dbReference type="GO" id="GO:0051787">
    <property type="term" value="F:misfolded protein binding"/>
    <property type="evidence" value="ECO:0007669"/>
    <property type="project" value="TreeGrafter"/>
</dbReference>
<keyword evidence="3" id="KW-0256">Endoplasmic reticulum</keyword>
<evidence type="ECO:0000256" key="5">
    <source>
        <dbReference type="SAM" id="MobiDB-lite"/>
    </source>
</evidence>
<dbReference type="SMART" id="SM00271">
    <property type="entry name" value="DnaJ"/>
    <property type="match status" value="1"/>
</dbReference>
<dbReference type="PRINTS" id="PR00625">
    <property type="entry name" value="JDOMAIN"/>
</dbReference>